<comment type="caution">
    <text evidence="1">The sequence shown here is derived from an EMBL/GenBank/DDBJ whole genome shotgun (WGS) entry which is preliminary data.</text>
</comment>
<proteinExistence type="predicted"/>
<accession>G9YJ25</accession>
<dbReference type="AlphaFoldDB" id="G9YJ25"/>
<dbReference type="STRING" id="861450.HMPREF0080_01669"/>
<keyword evidence="2" id="KW-1185">Reference proteome</keyword>
<name>G9YJ25_9FIRM</name>
<evidence type="ECO:0000313" key="2">
    <source>
        <dbReference type="Proteomes" id="UP000005481"/>
    </source>
</evidence>
<sequence>MKRTRRIRIDLQEYTYELARLENKKYQFSRTAGSHSVIYRRRNRYR</sequence>
<dbReference type="EMBL" id="AGCJ01000073">
    <property type="protein sequence ID" value="EHM39069.1"/>
    <property type="molecule type" value="Genomic_DNA"/>
</dbReference>
<gene>
    <name evidence="1" type="ORF">HMPREF0080_01669</name>
</gene>
<organism evidence="1 2">
    <name type="scientific">Anaeroglobus geminatus F0357</name>
    <dbReference type="NCBI Taxonomy" id="861450"/>
    <lineage>
        <taxon>Bacteria</taxon>
        <taxon>Bacillati</taxon>
        <taxon>Bacillota</taxon>
        <taxon>Negativicutes</taxon>
        <taxon>Veillonellales</taxon>
        <taxon>Veillonellaceae</taxon>
        <taxon>Anaeroglobus</taxon>
    </lineage>
</organism>
<reference evidence="1 2" key="1">
    <citation type="submission" date="2011-08" db="EMBL/GenBank/DDBJ databases">
        <authorList>
            <person name="Weinstock G."/>
            <person name="Sodergren E."/>
            <person name="Clifton S."/>
            <person name="Fulton L."/>
            <person name="Fulton B."/>
            <person name="Courtney L."/>
            <person name="Fronick C."/>
            <person name="Harrison M."/>
            <person name="Strong C."/>
            <person name="Farmer C."/>
            <person name="Delahaunty K."/>
            <person name="Markovic C."/>
            <person name="Hall O."/>
            <person name="Minx P."/>
            <person name="Tomlinson C."/>
            <person name="Mitreva M."/>
            <person name="Hou S."/>
            <person name="Chen J."/>
            <person name="Wollam A."/>
            <person name="Pepin K.H."/>
            <person name="Johnson M."/>
            <person name="Bhonagiri V."/>
            <person name="Zhang X."/>
            <person name="Suruliraj S."/>
            <person name="Warren W."/>
            <person name="Chinwalla A."/>
            <person name="Mardis E.R."/>
            <person name="Wilson R.K."/>
        </authorList>
    </citation>
    <scope>NUCLEOTIDE SEQUENCE [LARGE SCALE GENOMIC DNA]</scope>
    <source>
        <strain evidence="1 2">F0357</strain>
    </source>
</reference>
<dbReference type="HOGENOM" id="CLU_3179471_0_0_9"/>
<evidence type="ECO:0000313" key="1">
    <source>
        <dbReference type="EMBL" id="EHM39069.1"/>
    </source>
</evidence>
<dbReference type="Proteomes" id="UP000005481">
    <property type="component" value="Unassembled WGS sequence"/>
</dbReference>
<protein>
    <submittedName>
        <fullName evidence="1">Uncharacterized protein</fullName>
    </submittedName>
</protein>